<dbReference type="SUPFAM" id="SSF56925">
    <property type="entry name" value="OMPA-like"/>
    <property type="match status" value="1"/>
</dbReference>
<keyword evidence="1" id="KW-0732">Signal</keyword>
<feature type="domain" description="Outer membrane protein beta-barrel" evidence="2">
    <location>
        <begin position="39"/>
        <end position="192"/>
    </location>
</feature>
<evidence type="ECO:0000313" key="3">
    <source>
        <dbReference type="EMBL" id="GAA4968946.1"/>
    </source>
</evidence>
<evidence type="ECO:0000256" key="1">
    <source>
        <dbReference type="ARBA" id="ARBA00022729"/>
    </source>
</evidence>
<gene>
    <name evidence="3" type="ORF">GCM10023315_18080</name>
</gene>
<protein>
    <recommendedName>
        <fullName evidence="2">Outer membrane protein beta-barrel domain-containing protein</fullName>
    </recommendedName>
</protein>
<organism evidence="3 4">
    <name type="scientific">Algibacter aquimarinus</name>
    <dbReference type="NCBI Taxonomy" id="1136748"/>
    <lineage>
        <taxon>Bacteria</taxon>
        <taxon>Pseudomonadati</taxon>
        <taxon>Bacteroidota</taxon>
        <taxon>Flavobacteriia</taxon>
        <taxon>Flavobacteriales</taxon>
        <taxon>Flavobacteriaceae</taxon>
        <taxon>Algibacter</taxon>
    </lineage>
</organism>
<sequence>MKKISLLIILLSVSLQGFCQEDEKKEDDKKSKSSTFQGVKYGVRGGYNISNLDFDESPGIENKHRNSFYIGFFAEIGLSKTVSLMPEIQFSPEGAKAEVLHLDYLQAPVLIKFRLSEKLKFGLGPQVSLKIHKEGDGVKNFAYSGLAGIEYKLSHMLFADLRYTYGISDVFDDNQLISAKNSNIQIGIGYKF</sequence>
<dbReference type="InterPro" id="IPR027385">
    <property type="entry name" value="Beta-barrel_OMP"/>
</dbReference>
<accession>A0ABP9HEC6</accession>
<comment type="caution">
    <text evidence="3">The sequence shown here is derived from an EMBL/GenBank/DDBJ whole genome shotgun (WGS) entry which is preliminary data.</text>
</comment>
<evidence type="ECO:0000313" key="4">
    <source>
        <dbReference type="Proteomes" id="UP001501692"/>
    </source>
</evidence>
<dbReference type="InterPro" id="IPR011250">
    <property type="entry name" value="OMP/PagP_B-barrel"/>
</dbReference>
<proteinExistence type="predicted"/>
<evidence type="ECO:0000259" key="2">
    <source>
        <dbReference type="Pfam" id="PF13505"/>
    </source>
</evidence>
<reference evidence="4" key="1">
    <citation type="journal article" date="2019" name="Int. J. Syst. Evol. Microbiol.">
        <title>The Global Catalogue of Microorganisms (GCM) 10K type strain sequencing project: providing services to taxonomists for standard genome sequencing and annotation.</title>
        <authorList>
            <consortium name="The Broad Institute Genomics Platform"/>
            <consortium name="The Broad Institute Genome Sequencing Center for Infectious Disease"/>
            <person name="Wu L."/>
            <person name="Ma J."/>
        </authorList>
    </citation>
    <scope>NUCLEOTIDE SEQUENCE [LARGE SCALE GENOMIC DNA]</scope>
    <source>
        <strain evidence="4">JCM 18287</strain>
    </source>
</reference>
<dbReference type="RefSeq" id="WP_345167410.1">
    <property type="nucleotide sequence ID" value="NZ_BAABJK010000006.1"/>
</dbReference>
<dbReference type="EMBL" id="BAABJK010000006">
    <property type="protein sequence ID" value="GAA4968946.1"/>
    <property type="molecule type" value="Genomic_DNA"/>
</dbReference>
<dbReference type="Proteomes" id="UP001501692">
    <property type="component" value="Unassembled WGS sequence"/>
</dbReference>
<dbReference type="Pfam" id="PF13505">
    <property type="entry name" value="OMP_b-brl"/>
    <property type="match status" value="1"/>
</dbReference>
<name>A0ABP9HEC6_9FLAO</name>
<keyword evidence="4" id="KW-1185">Reference proteome</keyword>
<dbReference type="Gene3D" id="2.40.160.20">
    <property type="match status" value="1"/>
</dbReference>